<organism evidence="4 5">
    <name type="scientific">Fusibacter ferrireducens</name>
    <dbReference type="NCBI Taxonomy" id="2785058"/>
    <lineage>
        <taxon>Bacteria</taxon>
        <taxon>Bacillati</taxon>
        <taxon>Bacillota</taxon>
        <taxon>Clostridia</taxon>
        <taxon>Eubacteriales</taxon>
        <taxon>Eubacteriales Family XII. Incertae Sedis</taxon>
        <taxon>Fusibacter</taxon>
    </lineage>
</organism>
<dbReference type="EMBL" id="JADKNH010000009">
    <property type="protein sequence ID" value="MBF4694409.1"/>
    <property type="molecule type" value="Genomic_DNA"/>
</dbReference>
<evidence type="ECO:0000256" key="2">
    <source>
        <dbReference type="ARBA" id="ARBA00008404"/>
    </source>
</evidence>
<keyword evidence="5" id="KW-1185">Reference proteome</keyword>
<name>A0ABR9ZVD1_9FIRM</name>
<gene>
    <name evidence="4" type="ORF">ISU02_14965</name>
</gene>
<sequence>MILMGFGLFFFFVGTLGVLRFPDALTRAHGAAKCDTLGAVLCIVGLILQSGFTFTTIKLIVVIVFLWTTNPTATHMIAKAIYKRKD</sequence>
<evidence type="ECO:0000313" key="5">
    <source>
        <dbReference type="Proteomes" id="UP000614200"/>
    </source>
</evidence>
<evidence type="ECO:0000313" key="4">
    <source>
        <dbReference type="EMBL" id="MBF4694409.1"/>
    </source>
</evidence>
<keyword evidence="3" id="KW-0812">Transmembrane</keyword>
<dbReference type="Pfam" id="PF03334">
    <property type="entry name" value="PhaG_MnhG_YufB"/>
    <property type="match status" value="1"/>
</dbReference>
<dbReference type="PANTHER" id="PTHR34703">
    <property type="entry name" value="ANTIPORTER SUBUNIT MNHG2-RELATED"/>
    <property type="match status" value="1"/>
</dbReference>
<comment type="caution">
    <text evidence="4">The sequence shown here is derived from an EMBL/GenBank/DDBJ whole genome shotgun (WGS) entry which is preliminary data.</text>
</comment>
<protein>
    <submittedName>
        <fullName evidence="4">Monovalent cation/H(+) antiporter subunit G</fullName>
    </submittedName>
</protein>
<feature type="transmembrane region" description="Helical" evidence="3">
    <location>
        <begin position="38"/>
        <end position="67"/>
    </location>
</feature>
<evidence type="ECO:0000256" key="1">
    <source>
        <dbReference type="ARBA" id="ARBA00004141"/>
    </source>
</evidence>
<dbReference type="Proteomes" id="UP000614200">
    <property type="component" value="Unassembled WGS sequence"/>
</dbReference>
<comment type="subcellular location">
    <subcellularLocation>
        <location evidence="1">Membrane</location>
        <topology evidence="1">Multi-pass membrane protein</topology>
    </subcellularLocation>
</comment>
<dbReference type="NCBIfam" id="TIGR01300">
    <property type="entry name" value="CPA3_mnhG_phaG"/>
    <property type="match status" value="1"/>
</dbReference>
<reference evidence="4 5" key="1">
    <citation type="submission" date="2020-11" db="EMBL/GenBank/DDBJ databases">
        <title>Fusibacter basophilias sp. nov.</title>
        <authorList>
            <person name="Qiu D."/>
        </authorList>
    </citation>
    <scope>NUCLEOTIDE SEQUENCE [LARGE SCALE GENOMIC DNA]</scope>
    <source>
        <strain evidence="4 5">Q10-2</strain>
    </source>
</reference>
<proteinExistence type="inferred from homology"/>
<keyword evidence="3" id="KW-1133">Transmembrane helix</keyword>
<dbReference type="PANTHER" id="PTHR34703:SF1">
    <property type="entry name" value="ANTIPORTER SUBUNIT MNHG2-RELATED"/>
    <property type="match status" value="1"/>
</dbReference>
<comment type="similarity">
    <text evidence="2">Belongs to the CPA3 antiporters (TC 2.A.63) subunit G family.</text>
</comment>
<dbReference type="InterPro" id="IPR005133">
    <property type="entry name" value="PhaG_MnhG_YufB"/>
</dbReference>
<evidence type="ECO:0000256" key="3">
    <source>
        <dbReference type="SAM" id="Phobius"/>
    </source>
</evidence>
<accession>A0ABR9ZVD1</accession>
<keyword evidence="3" id="KW-0472">Membrane</keyword>